<feature type="signal peptide" evidence="1">
    <location>
        <begin position="1"/>
        <end position="21"/>
    </location>
</feature>
<protein>
    <submittedName>
        <fullName evidence="2">Uncharacterized protein</fullName>
    </submittedName>
</protein>
<organism evidence="2 3">
    <name type="scientific">Plasmopara halstedii</name>
    <name type="common">Downy mildew of sunflower</name>
    <dbReference type="NCBI Taxonomy" id="4781"/>
    <lineage>
        <taxon>Eukaryota</taxon>
        <taxon>Sar</taxon>
        <taxon>Stramenopiles</taxon>
        <taxon>Oomycota</taxon>
        <taxon>Peronosporomycetes</taxon>
        <taxon>Peronosporales</taxon>
        <taxon>Peronosporaceae</taxon>
        <taxon>Plasmopara</taxon>
    </lineage>
</organism>
<sequence length="1119" mass="126311">MPPHKFLLLLMLHFADSSIKAQTHVQDSEITSFLDERAAWLPLCLYTFGDTAISNNVTIMNHVPHDICPFDALEPDRSLVTSLYSASSFWQLGAHLAKDRNNTKRIQLSSISSVSARDFFTMAAVRNKTTSEAGVTFEMVIRRRLKVNQSMTLFSIANEFDNCVDPGFRLDVNEHQVLTFIYFLPVLEEGDEAEIEACYEQRLFSVNNIAACQLPPLLEPIERTPLVQITVTLDPSSTRGLWKTDFYMSYTDADTMERVDCAVHDEQHPPSFRILNKVISGRYRLYLGNSPRNVTFPSRRKHLAAVRALQPLDNTSSLNATERLRSMLKQRLMSLSGPRIPKAMRIFGDNSASLKILGITFPPLNEDMPLAYLRSKFSSFKKQYGDQIVDYLVNLIQHNASDPIVAQQSPTLTNQSSDGKDFFSRDKLYQGANGASFDLFHFAIYRHVVTEEQINLISRQQLLPARKFPSLKETVRIPEDSLILLNLTMLHGVFNDLRLELRGLPEFGQLFLFPNKTVLTFDNMSAFRELPLDFQRSIFFQPHHNQNNENIPLPNPVAFSRRLKPYATVCFGIARSLFGRIVNRSMEAKIDIFVDAVNDAPQPRESELRFLVEAGIPVTLNLDGDDVDGLPSAVPIESNVIDPRDVLLSKSTLLNSSGVSSNHQLLKVVRLPRFGKLFDCNGSCDALISDDRRGVRSLESFRIYRNSTKMANATHSTNLTYIYHEWSQDDLITPMAVDELWYKLSDGDPCVFSDVAVVKFIPEKRVSTRKNDEVIAFVQLEEDSFSLLNLGELDPLSAILDAKTKFKLNRLPQHGALFQYENCENDGTYLSLECIGEHITIVNAIVLDVFGRVLYIPKLDYFNFEPRFSIGQISKADYFEYQVLRAASQTNDSLLVNEKSFAARFANGLKTRRVELQIANVPDALIVAPPFHFKTDLLHEDKVPTPVVFDDPDSINLNDIYQVNLETEDGGSMLELGFSITDDNIMVECTFERPCTLLRSLNGSTINETSSSTQPYDLQFHIATQLYDPSHIEITGTKTALHSALSALTFYGVSLNEARQAKFEVYVKRIKDNDDAHQAHGTFTVTYPDLSLSSSLGNESLTSILNSQLKGPKEKAKRI</sequence>
<name>A0A0P1B8K0_PLAHL</name>
<proteinExistence type="predicted"/>
<accession>A0A0P1B8K0</accession>
<dbReference type="AlphaFoldDB" id="A0A0P1B8K0"/>
<dbReference type="RefSeq" id="XP_024586514.1">
    <property type="nucleotide sequence ID" value="XM_024721413.1"/>
</dbReference>
<reference evidence="3" key="1">
    <citation type="submission" date="2014-09" db="EMBL/GenBank/DDBJ databases">
        <authorList>
            <person name="Sharma Rahul"/>
            <person name="Thines Marco"/>
        </authorList>
    </citation>
    <scope>NUCLEOTIDE SEQUENCE [LARGE SCALE GENOMIC DNA]</scope>
</reference>
<evidence type="ECO:0000256" key="1">
    <source>
        <dbReference type="SAM" id="SignalP"/>
    </source>
</evidence>
<evidence type="ECO:0000313" key="3">
    <source>
        <dbReference type="Proteomes" id="UP000054928"/>
    </source>
</evidence>
<dbReference type="Proteomes" id="UP000054928">
    <property type="component" value="Unassembled WGS sequence"/>
</dbReference>
<dbReference type="GeneID" id="36402925"/>
<keyword evidence="1" id="KW-0732">Signal</keyword>
<evidence type="ECO:0000313" key="2">
    <source>
        <dbReference type="EMBL" id="CEG50145.1"/>
    </source>
</evidence>
<dbReference type="EMBL" id="CCYD01003101">
    <property type="protein sequence ID" value="CEG50145.1"/>
    <property type="molecule type" value="Genomic_DNA"/>
</dbReference>
<keyword evidence="3" id="KW-1185">Reference proteome</keyword>
<dbReference type="OrthoDB" id="73937at2759"/>
<dbReference type="OMA" id="YENCEND"/>
<feature type="chain" id="PRO_5006059270" evidence="1">
    <location>
        <begin position="22"/>
        <end position="1119"/>
    </location>
</feature>